<protein>
    <submittedName>
        <fullName evidence="1">Cytochrome c</fullName>
    </submittedName>
</protein>
<evidence type="ECO:0000313" key="2">
    <source>
        <dbReference type="Proteomes" id="UP000808337"/>
    </source>
</evidence>
<accession>A0A9D7SWQ7</accession>
<comment type="caution">
    <text evidence="1">The sequence shown here is derived from an EMBL/GenBank/DDBJ whole genome shotgun (WGS) entry which is preliminary data.</text>
</comment>
<gene>
    <name evidence="1" type="ORF">IPP15_20015</name>
</gene>
<evidence type="ECO:0000313" key="1">
    <source>
        <dbReference type="EMBL" id="MBK9984618.1"/>
    </source>
</evidence>
<dbReference type="EMBL" id="JADKGY010000030">
    <property type="protein sequence ID" value="MBK9984618.1"/>
    <property type="molecule type" value="Genomic_DNA"/>
</dbReference>
<dbReference type="InterPro" id="IPR036909">
    <property type="entry name" value="Cyt_c-like_dom_sf"/>
</dbReference>
<organism evidence="1 2">
    <name type="scientific">Candidatus Opimibacter skivensis</name>
    <dbReference type="NCBI Taxonomy" id="2982028"/>
    <lineage>
        <taxon>Bacteria</taxon>
        <taxon>Pseudomonadati</taxon>
        <taxon>Bacteroidota</taxon>
        <taxon>Saprospiria</taxon>
        <taxon>Saprospirales</taxon>
        <taxon>Saprospiraceae</taxon>
        <taxon>Candidatus Opimibacter</taxon>
    </lineage>
</organism>
<sequence length="83" mass="9108">MVILFTGISLLTFLNGCATSQAMTDKSGAQLWGENCVRCHNTPSPADYSDGQWEAIGMHMRLRTQTLSPDEMNKIVAFLQSGN</sequence>
<dbReference type="SUPFAM" id="SSF46626">
    <property type="entry name" value="Cytochrome c"/>
    <property type="match status" value="1"/>
</dbReference>
<dbReference type="AlphaFoldDB" id="A0A9D7SWQ7"/>
<dbReference type="Proteomes" id="UP000808337">
    <property type="component" value="Unassembled WGS sequence"/>
</dbReference>
<dbReference type="GO" id="GO:0020037">
    <property type="term" value="F:heme binding"/>
    <property type="evidence" value="ECO:0007669"/>
    <property type="project" value="InterPro"/>
</dbReference>
<proteinExistence type="predicted"/>
<reference evidence="1 2" key="1">
    <citation type="submission" date="2020-10" db="EMBL/GenBank/DDBJ databases">
        <title>Connecting structure to function with the recovery of over 1000 high-quality activated sludge metagenome-assembled genomes encoding full-length rRNA genes using long-read sequencing.</title>
        <authorList>
            <person name="Singleton C.M."/>
            <person name="Petriglieri F."/>
            <person name="Kristensen J.M."/>
            <person name="Kirkegaard R.H."/>
            <person name="Michaelsen T.Y."/>
            <person name="Andersen M.H."/>
            <person name="Karst S.M."/>
            <person name="Dueholm M.S."/>
            <person name="Nielsen P.H."/>
            <person name="Albertsen M."/>
        </authorList>
    </citation>
    <scope>NUCLEOTIDE SEQUENCE [LARGE SCALE GENOMIC DNA]</scope>
    <source>
        <strain evidence="1">Ribe_18-Q3-R11-54_MAXAC.273</strain>
    </source>
</reference>
<dbReference type="GO" id="GO:0009055">
    <property type="term" value="F:electron transfer activity"/>
    <property type="evidence" value="ECO:0007669"/>
    <property type="project" value="InterPro"/>
</dbReference>
<name>A0A9D7SWQ7_9BACT</name>